<organism evidence="1 2">
    <name type="scientific">Alteromonas mediterranea (strain DSM 17117 / CIP 110805 / LMG 28347 / Deep ecotype)</name>
    <dbReference type="NCBI Taxonomy" id="1774373"/>
    <lineage>
        <taxon>Bacteria</taxon>
        <taxon>Pseudomonadati</taxon>
        <taxon>Pseudomonadota</taxon>
        <taxon>Gammaproteobacteria</taxon>
        <taxon>Alteromonadales</taxon>
        <taxon>Alteromonadaceae</taxon>
        <taxon>Alteromonas/Salinimonas group</taxon>
        <taxon>Alteromonas</taxon>
    </lineage>
</organism>
<reference evidence="1 2" key="2">
    <citation type="journal article" date="2015" name="Antonie Van Leeuwenhoek">
        <title>Ecophysiological diversity of a novel member of the genus Alteromonas, and description of Alteromonas mediterranea sp. nov.</title>
        <authorList>
            <person name="Ivanova E.P."/>
            <person name="Lopez-Perez M."/>
            <person name="Zabalos M."/>
            <person name="Nguyen S.H."/>
            <person name="Webb H.K."/>
            <person name="Ryan J."/>
            <person name="Lagutin K."/>
            <person name="Vyssotski M."/>
            <person name="Crawford R.J."/>
            <person name="Rodriguez-Valera F."/>
        </authorList>
    </citation>
    <scope>NUCLEOTIDE SEQUENCE [LARGE SCALE GENOMIC DNA]</scope>
    <source>
        <strain evidence="2">DSM 17117 / CIP 110805 / LMG 28347 / Deep ecotype</strain>
    </source>
</reference>
<dbReference type="EMBL" id="CP001103">
    <property type="protein sequence ID" value="AEA97265.1"/>
    <property type="molecule type" value="Genomic_DNA"/>
</dbReference>
<dbReference type="Proteomes" id="UP000001870">
    <property type="component" value="Chromosome"/>
</dbReference>
<reference evidence="1 2" key="1">
    <citation type="journal article" date="2008" name="ISME J.">
        <title>Comparative genomics of two ecotypes of the marine planktonic copiotroph Alteromonas macleodii suggests alternative lifestyles associated with different kinds of particulate organic matter.</title>
        <authorList>
            <person name="Ivars-Martinez E."/>
            <person name="Martin-Cuadrado A.B."/>
            <person name="D'Auria G."/>
            <person name="Mira A."/>
            <person name="Ferriera S."/>
            <person name="Johnson J."/>
            <person name="Friedman R."/>
            <person name="Rodriguez-Valera F."/>
        </authorList>
    </citation>
    <scope>NUCLEOTIDE SEQUENCE [LARGE SCALE GENOMIC DNA]</scope>
    <source>
        <strain evidence="2">DSM 17117 / CIP 110805 / LMG 28347 / Deep ecotype</strain>
    </source>
</reference>
<sequence>MNAQHGRQRDRRPSVLTFWVIMRYVLLQLFPGNQRVHSFEKDFAANFALLGLVLGFGEG</sequence>
<dbReference type="KEGG" id="amc:MADE_1005615"/>
<name>F2G341_ALTMD</name>
<proteinExistence type="predicted"/>
<protein>
    <submittedName>
        <fullName evidence="1">Uncharacterized protein</fullName>
    </submittedName>
</protein>
<evidence type="ECO:0000313" key="2">
    <source>
        <dbReference type="Proteomes" id="UP000001870"/>
    </source>
</evidence>
<gene>
    <name evidence="1" type="ordered locus">MADE_1005615</name>
</gene>
<keyword evidence="2" id="KW-1185">Reference proteome</keyword>
<evidence type="ECO:0000313" key="1">
    <source>
        <dbReference type="EMBL" id="AEA97265.1"/>
    </source>
</evidence>
<accession>F2G341</accession>
<dbReference type="AlphaFoldDB" id="F2G341"/>
<dbReference type="HOGENOM" id="CLU_2950005_0_0_6"/>